<dbReference type="AlphaFoldDB" id="H3REC5"/>
<organism evidence="2 3">
    <name type="scientific">Pantoea stewartii subsp. stewartii DC283</name>
    <dbReference type="NCBI Taxonomy" id="660596"/>
    <lineage>
        <taxon>Bacteria</taxon>
        <taxon>Pseudomonadati</taxon>
        <taxon>Pseudomonadota</taxon>
        <taxon>Gammaproteobacteria</taxon>
        <taxon>Enterobacterales</taxon>
        <taxon>Erwiniaceae</taxon>
        <taxon>Pantoea</taxon>
    </lineage>
</organism>
<evidence type="ECO:0000313" key="3">
    <source>
        <dbReference type="Proteomes" id="UP000005050"/>
    </source>
</evidence>
<dbReference type="STRING" id="660596.DSJ_15650"/>
<proteinExistence type="predicted"/>
<protein>
    <submittedName>
        <fullName evidence="2">Uncharacterized protein</fullName>
    </submittedName>
</protein>
<evidence type="ECO:0000313" key="4">
    <source>
        <dbReference type="Proteomes" id="UP000192380"/>
    </source>
</evidence>
<evidence type="ECO:0000313" key="1">
    <source>
        <dbReference type="EMBL" id="ARF50631.1"/>
    </source>
</evidence>
<accession>H3REC5</accession>
<reference evidence="1 4" key="3">
    <citation type="submission" date="2016-10" db="EMBL/GenBank/DDBJ databases">
        <title>Complete Genome Assembly of Pantoea stewartii subsp. stewartii DC283, a Corn Pathogen.</title>
        <authorList>
            <person name="Duong D.A."/>
            <person name="Stevens A.M."/>
            <person name="Jensen R.V."/>
        </authorList>
    </citation>
    <scope>NUCLEOTIDE SEQUENCE [LARGE SCALE GENOMIC DNA]</scope>
    <source>
        <strain evidence="1 4">DC283</strain>
    </source>
</reference>
<dbReference type="EMBL" id="AHIE01000019">
    <property type="protein sequence ID" value="EHU00101.1"/>
    <property type="molecule type" value="Genomic_DNA"/>
</dbReference>
<dbReference type="EMBL" id="CP017581">
    <property type="protein sequence ID" value="ARF50631.1"/>
    <property type="molecule type" value="Genomic_DNA"/>
</dbReference>
<dbReference type="KEGG" id="pstw:DSJ_15650"/>
<keyword evidence="4" id="KW-1185">Reference proteome</keyword>
<name>H3REC5_PANSE</name>
<dbReference type="Proteomes" id="UP000005050">
    <property type="component" value="Unassembled WGS sequence"/>
</dbReference>
<dbReference type="PATRIC" id="fig|660596.6.peg.2452"/>
<gene>
    <name evidence="2" type="ORF">CKS_2341</name>
    <name evidence="1" type="ORF">DSJ_15650</name>
</gene>
<reference evidence="2 3" key="1">
    <citation type="journal article" date="2012" name="Mol. Microbiol.">
        <title>The genetic and structural basis of two distinct terminal side branch residues in stewartan and amylovoran exopolysaccharides and their potential role in host adaptation.</title>
        <authorList>
            <person name="Wang X."/>
            <person name="Yang F."/>
            <person name="von Bodman S.B."/>
        </authorList>
    </citation>
    <scope>NUCLEOTIDE SEQUENCE [LARGE SCALE GENOMIC DNA]</scope>
    <source>
        <strain evidence="2 3">DC283</strain>
    </source>
</reference>
<reference evidence="2" key="2">
    <citation type="submission" date="2012-01" db="EMBL/GenBank/DDBJ databases">
        <authorList>
            <person name="Biehl B.S."/>
            <person name="Ding Y."/>
            <person name="Dugan-Rocha S.P."/>
            <person name="Gibbs R.A."/>
            <person name="Glasner J.D."/>
            <person name="Kovar C."/>
            <person name="Muzny D.M."/>
            <person name="Neeno-Eckwall E.C."/>
            <person name="Perna N.T."/>
            <person name="Qin X."/>
            <person name="von Bodman S.B."/>
            <person name="Weinstock G.M."/>
        </authorList>
    </citation>
    <scope>NUCLEOTIDE SEQUENCE</scope>
    <source>
        <strain evidence="2">DC283</strain>
    </source>
</reference>
<evidence type="ECO:0000313" key="2">
    <source>
        <dbReference type="EMBL" id="EHU00101.1"/>
    </source>
</evidence>
<dbReference type="RefSeq" id="WP_006119791.1">
    <property type="nucleotide sequence ID" value="NZ_AHIE01000019.1"/>
</dbReference>
<dbReference type="Proteomes" id="UP000192380">
    <property type="component" value="Chromosome"/>
</dbReference>
<sequence>MITVTGCEHQERGERRVYHLNDHSTVVESPLLPMSSRFRFYDSRNRTIYDRSSCAAMKKSVEAFKKMRGIKP</sequence>